<accession>A0ABQ0H9R9</accession>
<evidence type="ECO:0008006" key="4">
    <source>
        <dbReference type="Google" id="ProtNLM"/>
    </source>
</evidence>
<feature type="transmembrane region" description="Helical" evidence="1">
    <location>
        <begin position="43"/>
        <end position="62"/>
    </location>
</feature>
<sequence>MIVAVVSDTILACHTGHSVSDPAGGILGAMADKPRILINGKDMFWSLVPLLALCALVLIASGNCSVGASKDVADSKLPPFDVVSALNADASQLPFPIRRPPTPAGWRPNSGSSDAIEGHRISTVGWLSSGGAYVQLSQTDAPEDVFVPYLGGSRGDFGDIAGTGTRQAGGRQWVTYETAEGKKFWITDLGAVRIAVLSRGSDADIETIASSVVAQAPLRMG</sequence>
<evidence type="ECO:0000256" key="1">
    <source>
        <dbReference type="SAM" id="Phobius"/>
    </source>
</evidence>
<keyword evidence="1" id="KW-0472">Membrane</keyword>
<protein>
    <recommendedName>
        <fullName evidence="4">DUF4245 domain-containing protein</fullName>
    </recommendedName>
</protein>
<dbReference type="InterPro" id="IPR025339">
    <property type="entry name" value="DUF4245"/>
</dbReference>
<comment type="caution">
    <text evidence="2">The sequence shown here is derived from an EMBL/GenBank/DDBJ whole genome shotgun (WGS) entry which is preliminary data.</text>
</comment>
<dbReference type="EMBL" id="BAFD01000019">
    <property type="protein sequence ID" value="GAB42602.1"/>
    <property type="molecule type" value="Genomic_DNA"/>
</dbReference>
<evidence type="ECO:0000313" key="2">
    <source>
        <dbReference type="EMBL" id="GAB42602.1"/>
    </source>
</evidence>
<gene>
    <name evidence="2" type="ORF">GOTRE_019_00270</name>
</gene>
<organism evidence="2 3">
    <name type="scientific">Gordonia terrae NBRC 100016</name>
    <dbReference type="NCBI Taxonomy" id="1089454"/>
    <lineage>
        <taxon>Bacteria</taxon>
        <taxon>Bacillati</taxon>
        <taxon>Actinomycetota</taxon>
        <taxon>Actinomycetes</taxon>
        <taxon>Mycobacteriales</taxon>
        <taxon>Gordoniaceae</taxon>
        <taxon>Gordonia</taxon>
    </lineage>
</organism>
<dbReference type="Pfam" id="PF14030">
    <property type="entry name" value="DUF4245"/>
    <property type="match status" value="1"/>
</dbReference>
<keyword evidence="1" id="KW-1133">Transmembrane helix</keyword>
<dbReference type="Proteomes" id="UP000004881">
    <property type="component" value="Unassembled WGS sequence"/>
</dbReference>
<evidence type="ECO:0000313" key="3">
    <source>
        <dbReference type="Proteomes" id="UP000004881"/>
    </source>
</evidence>
<keyword evidence="3" id="KW-1185">Reference proteome</keyword>
<reference evidence="2 3" key="1">
    <citation type="submission" date="2012-02" db="EMBL/GenBank/DDBJ databases">
        <title>Whole genome shotgun sequence of Gordonia terrae NBRC 100016.</title>
        <authorList>
            <person name="Takarada H."/>
            <person name="Hosoyama A."/>
            <person name="Tsuchikane K."/>
            <person name="Katsumata H."/>
            <person name="Yamazaki S."/>
            <person name="Fujita N."/>
        </authorList>
    </citation>
    <scope>NUCLEOTIDE SEQUENCE [LARGE SCALE GENOMIC DNA]</scope>
    <source>
        <strain evidence="2 3">NBRC 100016</strain>
    </source>
</reference>
<name>A0ABQ0H9R9_9ACTN</name>
<keyword evidence="1" id="KW-0812">Transmembrane</keyword>
<proteinExistence type="predicted"/>